<sequence>MTVRQLMDQMLIEFQIKFFLCSAVLLFTNYQPTTMYLKLTEGHWNVLLDFMEHHREFAKGRFSGPTGKTIQRKLWEELAELLNAIGAGSKPVGKWQKTWADIKYTIKKKVALKRKYGGAEVKVLNRLEERVVNILGKTFYEGASVSKCKTTEHGYCKPPQPNIRQIQYVENKISQDTLMGELREIKLELRELNNSMSSIANSLTELVSKK</sequence>
<keyword evidence="6" id="KW-0175">Coiled coil</keyword>
<dbReference type="Pfam" id="PF13873">
    <property type="entry name" value="Myb_DNA-bind_5"/>
    <property type="match status" value="1"/>
</dbReference>
<feature type="domain" description="Myb/SANT-like DNA-binding" evidence="7">
    <location>
        <begin position="41"/>
        <end position="111"/>
    </location>
</feature>
<evidence type="ECO:0000313" key="8">
    <source>
        <dbReference type="EnsemblMetazoa" id="XP_050504400.1"/>
    </source>
</evidence>
<dbReference type="RefSeq" id="XP_050504400.1">
    <property type="nucleotide sequence ID" value="XM_050648443.1"/>
</dbReference>
<dbReference type="InterPro" id="IPR028002">
    <property type="entry name" value="Myb_DNA-bind_5"/>
</dbReference>
<evidence type="ECO:0000313" key="9">
    <source>
        <dbReference type="Proteomes" id="UP001652700"/>
    </source>
</evidence>
<accession>A0ABM5K2I8</accession>
<name>A0ABM5K2I8_DIAVI</name>
<evidence type="ECO:0000256" key="3">
    <source>
        <dbReference type="ARBA" id="ARBA00023015"/>
    </source>
</evidence>
<evidence type="ECO:0000256" key="1">
    <source>
        <dbReference type="ARBA" id="ARBA00011764"/>
    </source>
</evidence>
<comment type="subunit">
    <text evidence="1">Self-associates forming complexes of several hundred monomers.</text>
</comment>
<keyword evidence="4" id="KW-0804">Transcription</keyword>
<organism evidence="8 9">
    <name type="scientific">Diabrotica virgifera virgifera</name>
    <name type="common">western corn rootworm</name>
    <dbReference type="NCBI Taxonomy" id="50390"/>
    <lineage>
        <taxon>Eukaryota</taxon>
        <taxon>Metazoa</taxon>
        <taxon>Ecdysozoa</taxon>
        <taxon>Arthropoda</taxon>
        <taxon>Hexapoda</taxon>
        <taxon>Insecta</taxon>
        <taxon>Pterygota</taxon>
        <taxon>Neoptera</taxon>
        <taxon>Endopterygota</taxon>
        <taxon>Coleoptera</taxon>
        <taxon>Polyphaga</taxon>
        <taxon>Cucujiformia</taxon>
        <taxon>Chrysomeloidea</taxon>
        <taxon>Chrysomelidae</taxon>
        <taxon>Galerucinae</taxon>
        <taxon>Diabroticina</taxon>
        <taxon>Diabroticites</taxon>
        <taxon>Diabrotica</taxon>
    </lineage>
</organism>
<evidence type="ECO:0000256" key="6">
    <source>
        <dbReference type="SAM" id="Coils"/>
    </source>
</evidence>
<reference evidence="8" key="1">
    <citation type="submission" date="2025-05" db="UniProtKB">
        <authorList>
            <consortium name="EnsemblMetazoa"/>
        </authorList>
    </citation>
    <scope>IDENTIFICATION</scope>
</reference>
<evidence type="ECO:0000256" key="4">
    <source>
        <dbReference type="ARBA" id="ARBA00023163"/>
    </source>
</evidence>
<comment type="function">
    <text evidence="5">Involved in transvection phenomena (= synapsis-dependent gene expression), where the synaptic pairing of chromosomes carrying genes with which zeste interacts influences the expression of these genes. Zeste binds to DNA and stimulates transcription from a nearby promoter.</text>
</comment>
<dbReference type="EnsemblMetazoa" id="XM_050648443.1">
    <property type="protein sequence ID" value="XP_050504400.1"/>
    <property type="gene ID" value="LOC126883196"/>
</dbReference>
<evidence type="ECO:0000259" key="7">
    <source>
        <dbReference type="Pfam" id="PF13873"/>
    </source>
</evidence>
<keyword evidence="9" id="KW-1185">Reference proteome</keyword>
<protein>
    <recommendedName>
        <fullName evidence="2">Regulatory protein zeste</fullName>
    </recommendedName>
</protein>
<evidence type="ECO:0000256" key="5">
    <source>
        <dbReference type="ARBA" id="ARBA00025466"/>
    </source>
</evidence>
<dbReference type="GeneID" id="126883196"/>
<evidence type="ECO:0000256" key="2">
    <source>
        <dbReference type="ARBA" id="ARBA00016807"/>
    </source>
</evidence>
<feature type="coiled-coil region" evidence="6">
    <location>
        <begin position="175"/>
        <end position="202"/>
    </location>
</feature>
<keyword evidence="3" id="KW-0805">Transcription regulation</keyword>
<dbReference type="Proteomes" id="UP001652700">
    <property type="component" value="Unplaced"/>
</dbReference>
<proteinExistence type="predicted"/>